<dbReference type="AlphaFoldDB" id="A0A644YG57"/>
<sequence length="84" mass="9555">MEDQFSMDKNPNYWDAANVKLNKINKKVVKETGAEVNLYNDGQIDRAALTSDYVDKYKDNKDFKTRESASTFMLQINGGKGAKK</sequence>
<name>A0A644YG57_9ZZZZ</name>
<reference evidence="2" key="1">
    <citation type="submission" date="2019-08" db="EMBL/GenBank/DDBJ databases">
        <authorList>
            <person name="Kucharzyk K."/>
            <person name="Murdoch R.W."/>
            <person name="Higgins S."/>
            <person name="Loffler F."/>
        </authorList>
    </citation>
    <scope>NUCLEOTIDE SEQUENCE</scope>
</reference>
<dbReference type="SUPFAM" id="SSF53850">
    <property type="entry name" value="Periplasmic binding protein-like II"/>
    <property type="match status" value="1"/>
</dbReference>
<comment type="caution">
    <text evidence="2">The sequence shown here is derived from an EMBL/GenBank/DDBJ whole genome shotgun (WGS) entry which is preliminary data.</text>
</comment>
<dbReference type="InterPro" id="IPR000914">
    <property type="entry name" value="SBP_5_dom"/>
</dbReference>
<dbReference type="EMBL" id="VSSQ01004873">
    <property type="protein sequence ID" value="MPM26968.1"/>
    <property type="molecule type" value="Genomic_DNA"/>
</dbReference>
<feature type="domain" description="Solute-binding protein family 5" evidence="1">
    <location>
        <begin position="3"/>
        <end position="79"/>
    </location>
</feature>
<dbReference type="Pfam" id="PF00496">
    <property type="entry name" value="SBP_bac_5"/>
    <property type="match status" value="1"/>
</dbReference>
<protein>
    <recommendedName>
        <fullName evidence="1">Solute-binding protein family 5 domain-containing protein</fullName>
    </recommendedName>
</protein>
<accession>A0A644YG57</accession>
<evidence type="ECO:0000313" key="2">
    <source>
        <dbReference type="EMBL" id="MPM26968.1"/>
    </source>
</evidence>
<gene>
    <name evidence="2" type="ORF">SDC9_73473</name>
</gene>
<proteinExistence type="predicted"/>
<dbReference type="Gene3D" id="3.40.190.10">
    <property type="entry name" value="Periplasmic binding protein-like II"/>
    <property type="match status" value="1"/>
</dbReference>
<organism evidence="2">
    <name type="scientific">bioreactor metagenome</name>
    <dbReference type="NCBI Taxonomy" id="1076179"/>
    <lineage>
        <taxon>unclassified sequences</taxon>
        <taxon>metagenomes</taxon>
        <taxon>ecological metagenomes</taxon>
    </lineage>
</organism>
<evidence type="ECO:0000259" key="1">
    <source>
        <dbReference type="Pfam" id="PF00496"/>
    </source>
</evidence>